<keyword evidence="2" id="KW-1133">Transmembrane helix</keyword>
<keyword evidence="2" id="KW-0472">Membrane</keyword>
<feature type="transmembrane region" description="Helical" evidence="2">
    <location>
        <begin position="183"/>
        <end position="205"/>
    </location>
</feature>
<dbReference type="EMBL" id="PZQS01000014">
    <property type="protein sequence ID" value="PVD18797.1"/>
    <property type="molecule type" value="Genomic_DNA"/>
</dbReference>
<feature type="transmembrane region" description="Helical" evidence="2">
    <location>
        <begin position="155"/>
        <end position="171"/>
    </location>
</feature>
<gene>
    <name evidence="3" type="ORF">C0Q70_21350</name>
</gene>
<sequence>MLQAAWGACGSRQPDTDSEADDRRIGVCVCWSGGRGRGRDANQHASNLTETETVPPGTDASGHVWCGVWHQHLQPRLDSRPSDSILDRQKNEAITDFSNLKPCHVIADKLKAAQGLQCAGFIAVVLGIIYSLFINLCRERIEETYSIAGHQQNQVVRWGVALGLFGLMMYVSEVRFGLNIAFYWAFVLNPVALLLAYISGVMMALNNDPPQAKDEKTFIEEKHESPCKGAKLTII</sequence>
<reference evidence="3 4" key="1">
    <citation type="submission" date="2018-04" db="EMBL/GenBank/DDBJ databases">
        <title>The genome of golden apple snail Pomacea canaliculata provides insight into stress tolerance and invasive adaptation.</title>
        <authorList>
            <person name="Liu C."/>
            <person name="Liu B."/>
            <person name="Ren Y."/>
            <person name="Zhang Y."/>
            <person name="Wang H."/>
            <person name="Li S."/>
            <person name="Jiang F."/>
            <person name="Yin L."/>
            <person name="Zhang G."/>
            <person name="Qian W."/>
            <person name="Fan W."/>
        </authorList>
    </citation>
    <scope>NUCLEOTIDE SEQUENCE [LARGE SCALE GENOMIC DNA]</scope>
    <source>
        <strain evidence="3">SZHN2017</strain>
        <tissue evidence="3">Muscle</tissue>
    </source>
</reference>
<keyword evidence="4" id="KW-1185">Reference proteome</keyword>
<evidence type="ECO:0000313" key="4">
    <source>
        <dbReference type="Proteomes" id="UP000245119"/>
    </source>
</evidence>
<dbReference type="AlphaFoldDB" id="A0A2T7NCB5"/>
<evidence type="ECO:0000313" key="3">
    <source>
        <dbReference type="EMBL" id="PVD18797.1"/>
    </source>
</evidence>
<feature type="region of interest" description="Disordered" evidence="1">
    <location>
        <begin position="37"/>
        <end position="56"/>
    </location>
</feature>
<evidence type="ECO:0000256" key="2">
    <source>
        <dbReference type="SAM" id="Phobius"/>
    </source>
</evidence>
<dbReference type="Proteomes" id="UP000245119">
    <property type="component" value="Linkage Group LG14"/>
</dbReference>
<organism evidence="3 4">
    <name type="scientific">Pomacea canaliculata</name>
    <name type="common">Golden apple snail</name>
    <dbReference type="NCBI Taxonomy" id="400727"/>
    <lineage>
        <taxon>Eukaryota</taxon>
        <taxon>Metazoa</taxon>
        <taxon>Spiralia</taxon>
        <taxon>Lophotrochozoa</taxon>
        <taxon>Mollusca</taxon>
        <taxon>Gastropoda</taxon>
        <taxon>Caenogastropoda</taxon>
        <taxon>Architaenioglossa</taxon>
        <taxon>Ampullarioidea</taxon>
        <taxon>Ampullariidae</taxon>
        <taxon>Pomacea</taxon>
    </lineage>
</organism>
<name>A0A2T7NCB5_POMCA</name>
<feature type="compositionally biased region" description="Polar residues" evidence="1">
    <location>
        <begin position="43"/>
        <end position="52"/>
    </location>
</feature>
<protein>
    <submittedName>
        <fullName evidence="3">Uncharacterized protein</fullName>
    </submittedName>
</protein>
<feature type="transmembrane region" description="Helical" evidence="2">
    <location>
        <begin position="112"/>
        <end position="134"/>
    </location>
</feature>
<keyword evidence="2" id="KW-0812">Transmembrane</keyword>
<proteinExistence type="predicted"/>
<comment type="caution">
    <text evidence="3">The sequence shown here is derived from an EMBL/GenBank/DDBJ whole genome shotgun (WGS) entry which is preliminary data.</text>
</comment>
<accession>A0A2T7NCB5</accession>
<evidence type="ECO:0000256" key="1">
    <source>
        <dbReference type="SAM" id="MobiDB-lite"/>
    </source>
</evidence>